<evidence type="ECO:0000313" key="3">
    <source>
        <dbReference type="Proteomes" id="UP000197535"/>
    </source>
</evidence>
<dbReference type="SUPFAM" id="SSF54593">
    <property type="entry name" value="Glyoxalase/Bleomycin resistance protein/Dihydroxybiphenyl dioxygenase"/>
    <property type="match status" value="1"/>
</dbReference>
<dbReference type="InterPro" id="IPR028973">
    <property type="entry name" value="PhnB-like"/>
</dbReference>
<dbReference type="Gene3D" id="3.10.180.10">
    <property type="entry name" value="2,3-Dihydroxybiphenyl 1,2-Dioxygenase, domain 1"/>
    <property type="match status" value="1"/>
</dbReference>
<dbReference type="OrthoDB" id="5293819at2"/>
<dbReference type="CDD" id="cd06588">
    <property type="entry name" value="PhnB_like"/>
    <property type="match status" value="1"/>
</dbReference>
<dbReference type="EMBL" id="LSTO01000001">
    <property type="protein sequence ID" value="OWW20338.1"/>
    <property type="molecule type" value="Genomic_DNA"/>
</dbReference>
<gene>
    <name evidence="2" type="ORF">AYR66_13410</name>
</gene>
<evidence type="ECO:0000259" key="1">
    <source>
        <dbReference type="Pfam" id="PF06983"/>
    </source>
</evidence>
<accession>A0A254TKU7</accession>
<feature type="domain" description="PhnB-like" evidence="1">
    <location>
        <begin position="3"/>
        <end position="134"/>
    </location>
</feature>
<dbReference type="PANTHER" id="PTHR33990:SF1">
    <property type="entry name" value="PROTEIN YJDN"/>
    <property type="match status" value="1"/>
</dbReference>
<comment type="caution">
    <text evidence="2">The sequence shown here is derived from an EMBL/GenBank/DDBJ whole genome shotgun (WGS) entry which is preliminary data.</text>
</comment>
<dbReference type="Proteomes" id="UP000197535">
    <property type="component" value="Unassembled WGS sequence"/>
</dbReference>
<dbReference type="Pfam" id="PF06983">
    <property type="entry name" value="3-dmu-9_3-mt"/>
    <property type="match status" value="1"/>
</dbReference>
<protein>
    <recommendedName>
        <fullName evidence="1">PhnB-like domain-containing protein</fullName>
    </recommendedName>
</protein>
<name>A0A254TKU7_9BURK</name>
<sequence>MQVQPYLFFNGRAEEAFAFYGRVLGAEVVDLMRFKDSPDPPPPGMIPPGSENKVMHATLRIGGSTVMASDGNCGGTSSFQGFSLSLDFPDEQAARKAFDGLADGGTVQMPIGKTFFSPCFGMVMDRFGMGWMVIVMPQGGAQ</sequence>
<reference evidence="2 3" key="1">
    <citation type="submission" date="2016-02" db="EMBL/GenBank/DDBJ databases">
        <authorList>
            <person name="Wen L."/>
            <person name="He K."/>
            <person name="Yang H."/>
        </authorList>
    </citation>
    <scope>NUCLEOTIDE SEQUENCE [LARGE SCALE GENOMIC DNA]</scope>
    <source>
        <strain evidence="2 3">TSA40</strain>
    </source>
</reference>
<organism evidence="2 3">
    <name type="scientific">Noviherbaspirillum denitrificans</name>
    <dbReference type="NCBI Taxonomy" id="1968433"/>
    <lineage>
        <taxon>Bacteria</taxon>
        <taxon>Pseudomonadati</taxon>
        <taxon>Pseudomonadota</taxon>
        <taxon>Betaproteobacteria</taxon>
        <taxon>Burkholderiales</taxon>
        <taxon>Oxalobacteraceae</taxon>
        <taxon>Noviherbaspirillum</taxon>
    </lineage>
</organism>
<keyword evidence="3" id="KW-1185">Reference proteome</keyword>
<proteinExistence type="predicted"/>
<dbReference type="InterPro" id="IPR029068">
    <property type="entry name" value="Glyas_Bleomycin-R_OHBP_Dase"/>
</dbReference>
<dbReference type="PANTHER" id="PTHR33990">
    <property type="entry name" value="PROTEIN YJDN-RELATED"/>
    <property type="match status" value="1"/>
</dbReference>
<dbReference type="RefSeq" id="WP_088707225.1">
    <property type="nucleotide sequence ID" value="NZ_LSTO01000001.1"/>
</dbReference>
<dbReference type="AlphaFoldDB" id="A0A254TKU7"/>
<evidence type="ECO:0000313" key="2">
    <source>
        <dbReference type="EMBL" id="OWW20338.1"/>
    </source>
</evidence>